<protein>
    <recommendedName>
        <fullName evidence="7">50S ribosomal protein L19, chloroplastic</fullName>
    </recommendedName>
</protein>
<dbReference type="SUPFAM" id="SSF50104">
    <property type="entry name" value="Translation proteins SH3-like domain"/>
    <property type="match status" value="1"/>
</dbReference>
<evidence type="ECO:0000256" key="2">
    <source>
        <dbReference type="ARBA" id="ARBA00005781"/>
    </source>
</evidence>
<sequence length="104" mass="12317">MKRKNNLNFMNTKKIKVGDIIDIKIRINQKDKNIYQLYTGIVIAKYKNISITVRKIIKGIGIEKIFLLDSPKIESINILKSLPFHRSKLYYLRDLKKKLNLKKK</sequence>
<dbReference type="AlphaFoldDB" id="A0A7R7YPF8"/>
<evidence type="ECO:0000256" key="7">
    <source>
        <dbReference type="ARBA" id="ARBA00035376"/>
    </source>
</evidence>
<dbReference type="InterPro" id="IPR001857">
    <property type="entry name" value="Ribosomal_bL19"/>
</dbReference>
<gene>
    <name evidence="8" type="primary">rpl19</name>
</gene>
<accession>A0A7R7YPF8</accession>
<dbReference type="PANTHER" id="PTHR15680">
    <property type="entry name" value="RIBOSOMAL PROTEIN L19"/>
    <property type="match status" value="1"/>
</dbReference>
<geneLocation type="plastid" evidence="8"/>
<evidence type="ECO:0000256" key="5">
    <source>
        <dbReference type="ARBA" id="ARBA00022980"/>
    </source>
</evidence>
<dbReference type="GO" id="GO:0009507">
    <property type="term" value="C:chloroplast"/>
    <property type="evidence" value="ECO:0007669"/>
    <property type="project" value="UniProtKB-SubCell"/>
</dbReference>
<dbReference type="Pfam" id="PF01245">
    <property type="entry name" value="Ribosomal_L19"/>
    <property type="match status" value="1"/>
</dbReference>
<comment type="subcellular location">
    <subcellularLocation>
        <location evidence="1">Plastid</location>
        <location evidence="1">Chloroplast</location>
    </subcellularLocation>
</comment>
<evidence type="ECO:0000256" key="3">
    <source>
        <dbReference type="ARBA" id="ARBA00022528"/>
    </source>
</evidence>
<proteinExistence type="inferred from homology"/>
<evidence type="ECO:0000256" key="1">
    <source>
        <dbReference type="ARBA" id="ARBA00004229"/>
    </source>
</evidence>
<evidence type="ECO:0000313" key="8">
    <source>
        <dbReference type="EMBL" id="BCQ06527.1"/>
    </source>
</evidence>
<keyword evidence="6" id="KW-0687">Ribonucleoprotein</keyword>
<reference evidence="8" key="1">
    <citation type="submission" date="2021-01" db="EMBL/GenBank/DDBJ databases">
        <title>Organellar DNAs of a non-photosynthetic diatom.</title>
        <authorList>
            <person name="Kamikawa R."/>
            <person name="Tanizawa Y."/>
        </authorList>
    </citation>
    <scope>NUCLEOTIDE SEQUENCE</scope>
    <source>
        <strain evidence="8">NIES-4239</strain>
    </source>
</reference>
<keyword evidence="5 8" id="KW-0689">Ribosomal protein</keyword>
<evidence type="ECO:0000256" key="6">
    <source>
        <dbReference type="ARBA" id="ARBA00023274"/>
    </source>
</evidence>
<dbReference type="GO" id="GO:0005762">
    <property type="term" value="C:mitochondrial large ribosomal subunit"/>
    <property type="evidence" value="ECO:0007669"/>
    <property type="project" value="TreeGrafter"/>
</dbReference>
<organism evidence="8">
    <name type="scientific">Nitzschia putrida</name>
    <dbReference type="NCBI Taxonomy" id="2742595"/>
    <lineage>
        <taxon>Eukaryota</taxon>
        <taxon>Sar</taxon>
        <taxon>Stramenopiles</taxon>
        <taxon>Ochrophyta</taxon>
        <taxon>Bacillariophyta</taxon>
        <taxon>Bacillariophyceae</taxon>
        <taxon>Bacillariophycidae</taxon>
        <taxon>Bacillariales</taxon>
        <taxon>Bacillariaceae</taxon>
        <taxon>Nitzschia</taxon>
    </lineage>
</organism>
<dbReference type="InterPro" id="IPR008991">
    <property type="entry name" value="Translation_prot_SH3-like_sf"/>
</dbReference>
<name>A0A7R7YPF8_9STRA</name>
<dbReference type="PANTHER" id="PTHR15680:SF9">
    <property type="entry name" value="LARGE RIBOSOMAL SUBUNIT PROTEIN BL19M"/>
    <property type="match status" value="1"/>
</dbReference>
<evidence type="ECO:0000256" key="4">
    <source>
        <dbReference type="ARBA" id="ARBA00022640"/>
    </source>
</evidence>
<keyword evidence="3" id="KW-0150">Chloroplast</keyword>
<dbReference type="EMBL" id="LC600867">
    <property type="protein sequence ID" value="BCQ06527.1"/>
    <property type="molecule type" value="Genomic_DNA"/>
</dbReference>
<dbReference type="InterPro" id="IPR038657">
    <property type="entry name" value="Ribosomal_bL19_sf"/>
</dbReference>
<comment type="similarity">
    <text evidence="2">Belongs to the bacterial ribosomal protein bL19 family.</text>
</comment>
<dbReference type="GO" id="GO:0006412">
    <property type="term" value="P:translation"/>
    <property type="evidence" value="ECO:0007669"/>
    <property type="project" value="InterPro"/>
</dbReference>
<dbReference type="Gene3D" id="2.30.30.790">
    <property type="match status" value="1"/>
</dbReference>
<keyword evidence="4 8" id="KW-0934">Plastid</keyword>
<dbReference type="GO" id="GO:0003735">
    <property type="term" value="F:structural constituent of ribosome"/>
    <property type="evidence" value="ECO:0007669"/>
    <property type="project" value="InterPro"/>
</dbReference>